<accession>A0A420W7Q4</accession>
<protein>
    <submittedName>
        <fullName evidence="5">Holo-[acyl-carrier protein] synthase</fullName>
    </submittedName>
</protein>
<dbReference type="NCBIfam" id="TIGR00556">
    <property type="entry name" value="pantethn_trn"/>
    <property type="match status" value="1"/>
</dbReference>
<gene>
    <name evidence="5" type="ORF">C7457_0172</name>
</gene>
<dbReference type="GO" id="GO:0006633">
    <property type="term" value="P:fatty acid biosynthetic process"/>
    <property type="evidence" value="ECO:0007669"/>
    <property type="project" value="InterPro"/>
</dbReference>
<comment type="caution">
    <text evidence="5">The sequence shown here is derived from an EMBL/GenBank/DDBJ whole genome shotgun (WGS) entry which is preliminary data.</text>
</comment>
<dbReference type="EMBL" id="RBIE01000001">
    <property type="protein sequence ID" value="RKQ63305.1"/>
    <property type="molecule type" value="Genomic_DNA"/>
</dbReference>
<dbReference type="InterPro" id="IPR037143">
    <property type="entry name" value="4-PPantetheinyl_Trfase_dom_sf"/>
</dbReference>
<proteinExistence type="predicted"/>
<keyword evidence="3" id="KW-0460">Magnesium</keyword>
<evidence type="ECO:0000313" key="5">
    <source>
        <dbReference type="EMBL" id="RKQ63305.1"/>
    </source>
</evidence>
<dbReference type="SUPFAM" id="SSF56214">
    <property type="entry name" value="4'-phosphopantetheinyl transferase"/>
    <property type="match status" value="1"/>
</dbReference>
<dbReference type="OrthoDB" id="517356at2"/>
<dbReference type="GO" id="GO:0000287">
    <property type="term" value="F:magnesium ion binding"/>
    <property type="evidence" value="ECO:0007669"/>
    <property type="project" value="InterPro"/>
</dbReference>
<evidence type="ECO:0000256" key="3">
    <source>
        <dbReference type="ARBA" id="ARBA00022842"/>
    </source>
</evidence>
<dbReference type="Proteomes" id="UP000280881">
    <property type="component" value="Unassembled WGS sequence"/>
</dbReference>
<dbReference type="AlphaFoldDB" id="A0A420W7Q4"/>
<evidence type="ECO:0000256" key="1">
    <source>
        <dbReference type="ARBA" id="ARBA00022679"/>
    </source>
</evidence>
<organism evidence="5 6">
    <name type="scientific">Thermovibrio guaymasensis</name>
    <dbReference type="NCBI Taxonomy" id="240167"/>
    <lineage>
        <taxon>Bacteria</taxon>
        <taxon>Pseudomonadati</taxon>
        <taxon>Aquificota</taxon>
        <taxon>Aquificia</taxon>
        <taxon>Desulfurobacteriales</taxon>
        <taxon>Desulfurobacteriaceae</taxon>
        <taxon>Thermovibrio</taxon>
    </lineage>
</organism>
<name>A0A420W7Q4_9BACT</name>
<dbReference type="InterPro" id="IPR008278">
    <property type="entry name" value="4-PPantetheinyl_Trfase_dom"/>
</dbReference>
<evidence type="ECO:0000313" key="6">
    <source>
        <dbReference type="Proteomes" id="UP000280881"/>
    </source>
</evidence>
<dbReference type="GO" id="GO:0008897">
    <property type="term" value="F:holo-[acyl-carrier-protein] synthase activity"/>
    <property type="evidence" value="ECO:0007669"/>
    <property type="project" value="InterPro"/>
</dbReference>
<sequence>MLLAVGVDIVSVKRFEELHRKYGERLIKKVFPEGVDYCFKKRRGELQGCLAARFALKEATVKALSQAGLRTSISRVKVLGGGKELKVEVEGLKGRGLKLLFSISHERDYAVAVVNLVEETRHYPV</sequence>
<keyword evidence="1" id="KW-0808">Transferase</keyword>
<keyword evidence="6" id="KW-1185">Reference proteome</keyword>
<evidence type="ECO:0000256" key="2">
    <source>
        <dbReference type="ARBA" id="ARBA00022723"/>
    </source>
</evidence>
<feature type="domain" description="4'-phosphopantetheinyl transferase" evidence="4">
    <location>
        <begin position="4"/>
        <end position="80"/>
    </location>
</feature>
<dbReference type="InterPro" id="IPR004568">
    <property type="entry name" value="Ppantetheine-prot_Trfase_dom"/>
</dbReference>
<dbReference type="RefSeq" id="WP_121169532.1">
    <property type="nucleotide sequence ID" value="NZ_RBIE01000001.1"/>
</dbReference>
<evidence type="ECO:0000259" key="4">
    <source>
        <dbReference type="Pfam" id="PF01648"/>
    </source>
</evidence>
<keyword evidence="2" id="KW-0479">Metal-binding</keyword>
<reference evidence="5 6" key="1">
    <citation type="submission" date="2018-10" db="EMBL/GenBank/DDBJ databases">
        <title>Genomic Encyclopedia of Type Strains, Phase IV (KMG-IV): sequencing the most valuable type-strain genomes for metagenomic binning, comparative biology and taxonomic classification.</title>
        <authorList>
            <person name="Goeker M."/>
        </authorList>
    </citation>
    <scope>NUCLEOTIDE SEQUENCE [LARGE SCALE GENOMIC DNA]</scope>
    <source>
        <strain evidence="5 6">DSM 15521</strain>
    </source>
</reference>
<dbReference type="Gene3D" id="3.90.470.20">
    <property type="entry name" value="4'-phosphopantetheinyl transferase domain"/>
    <property type="match status" value="1"/>
</dbReference>
<dbReference type="Pfam" id="PF01648">
    <property type="entry name" value="ACPS"/>
    <property type="match status" value="1"/>
</dbReference>